<feature type="compositionally biased region" description="Basic and acidic residues" evidence="1">
    <location>
        <begin position="25"/>
        <end position="35"/>
    </location>
</feature>
<dbReference type="EMBL" id="JAALLH010000002">
    <property type="protein sequence ID" value="NIY69479.1"/>
    <property type="molecule type" value="Genomic_DNA"/>
</dbReference>
<reference evidence="2 3" key="1">
    <citation type="submission" date="2020-02" db="EMBL/GenBank/DDBJ databases">
        <title>Streptomyces malaysiensis DSM14702 (JHCC583434, PFL_A843) Genome sequencing and assembly.</title>
        <authorList>
            <person name="Samborskyy M."/>
        </authorList>
    </citation>
    <scope>NUCLEOTIDE SEQUENCE [LARGE SCALE GENOMIC DNA]</scope>
    <source>
        <strain evidence="2 3">DSM 14702</strain>
    </source>
</reference>
<evidence type="ECO:0000313" key="2">
    <source>
        <dbReference type="EMBL" id="NIY69479.1"/>
    </source>
</evidence>
<gene>
    <name evidence="2" type="ORF">SMALB_7603</name>
</gene>
<accession>A0A7X5XA58</accession>
<organism evidence="2 3">
    <name type="scientific">Streptomyces malaysiensis</name>
    <dbReference type="NCBI Taxonomy" id="92644"/>
    <lineage>
        <taxon>Bacteria</taxon>
        <taxon>Bacillati</taxon>
        <taxon>Actinomycetota</taxon>
        <taxon>Actinomycetes</taxon>
        <taxon>Kitasatosporales</taxon>
        <taxon>Streptomycetaceae</taxon>
        <taxon>Streptomyces</taxon>
        <taxon>Streptomyces violaceusniger group</taxon>
    </lineage>
</organism>
<dbReference type="AlphaFoldDB" id="A0A7X5XA58"/>
<evidence type="ECO:0008006" key="4">
    <source>
        <dbReference type="Google" id="ProtNLM"/>
    </source>
</evidence>
<evidence type="ECO:0000256" key="1">
    <source>
        <dbReference type="SAM" id="MobiDB-lite"/>
    </source>
</evidence>
<name>A0A7X5XA58_STRMQ</name>
<proteinExistence type="predicted"/>
<feature type="region of interest" description="Disordered" evidence="1">
    <location>
        <begin position="25"/>
        <end position="47"/>
    </location>
</feature>
<evidence type="ECO:0000313" key="3">
    <source>
        <dbReference type="Proteomes" id="UP000536624"/>
    </source>
</evidence>
<sequence length="175" mass="18583">MGGISASILVVGAFLVGCSKEDSSAESPIGHEGKHLQTRSPSVGSGPEGSALMAYRAMWRDLAAASLTSNAASPSLDDHARGSALELMKFGLKKAKKEKLVSKGAPLVDPEVVSAIGSEVKLRDCVDDRHWLQYKLDGELKNNVPGGHFRTDATVSRVGGVWKVSYLYMHEVGSC</sequence>
<dbReference type="Proteomes" id="UP000536624">
    <property type="component" value="Unassembled WGS sequence"/>
</dbReference>
<protein>
    <recommendedName>
        <fullName evidence="4">Secreted protein/lipoprotein</fullName>
    </recommendedName>
</protein>
<comment type="caution">
    <text evidence="2">The sequence shown here is derived from an EMBL/GenBank/DDBJ whole genome shotgun (WGS) entry which is preliminary data.</text>
</comment>